<feature type="transmembrane region" description="Helical" evidence="1">
    <location>
        <begin position="102"/>
        <end position="124"/>
    </location>
</feature>
<gene>
    <name evidence="3" type="ORF">POSPLADRAFT_1142405</name>
</gene>
<dbReference type="EMBL" id="KZ110597">
    <property type="protein sequence ID" value="OSX62174.1"/>
    <property type="molecule type" value="Genomic_DNA"/>
</dbReference>
<proteinExistence type="predicted"/>
<organism evidence="3 4">
    <name type="scientific">Postia placenta MAD-698-R-SB12</name>
    <dbReference type="NCBI Taxonomy" id="670580"/>
    <lineage>
        <taxon>Eukaryota</taxon>
        <taxon>Fungi</taxon>
        <taxon>Dikarya</taxon>
        <taxon>Basidiomycota</taxon>
        <taxon>Agaricomycotina</taxon>
        <taxon>Agaricomycetes</taxon>
        <taxon>Polyporales</taxon>
        <taxon>Adustoporiaceae</taxon>
        <taxon>Rhodonia</taxon>
    </lineage>
</organism>
<keyword evidence="1" id="KW-0472">Membrane</keyword>
<feature type="transmembrane region" description="Helical" evidence="1">
    <location>
        <begin position="6"/>
        <end position="28"/>
    </location>
</feature>
<accession>A0A1X6N0P6</accession>
<keyword evidence="1" id="KW-1133">Transmembrane helix</keyword>
<feature type="transmembrane region" description="Helical" evidence="1">
    <location>
        <begin position="40"/>
        <end position="60"/>
    </location>
</feature>
<feature type="domain" description="DUF6533" evidence="2">
    <location>
        <begin position="4"/>
        <end position="47"/>
    </location>
</feature>
<dbReference type="OrthoDB" id="2803471at2759"/>
<keyword evidence="1" id="KW-0812">Transmembrane</keyword>
<protein>
    <recommendedName>
        <fullName evidence="2">DUF6533 domain-containing protein</fullName>
    </recommendedName>
</protein>
<dbReference type="AlphaFoldDB" id="A0A1X6N0P6"/>
<reference evidence="3 4" key="1">
    <citation type="submission" date="2017-04" db="EMBL/GenBank/DDBJ databases">
        <title>Genome Sequence of the Model Brown-Rot Fungus Postia placenta SB12.</title>
        <authorList>
            <consortium name="DOE Joint Genome Institute"/>
            <person name="Gaskell J."/>
            <person name="Kersten P."/>
            <person name="Larrondo L.F."/>
            <person name="Canessa P."/>
            <person name="Martinez D."/>
            <person name="Hibbett D."/>
            <person name="Schmoll M."/>
            <person name="Kubicek C.P."/>
            <person name="Martinez A.T."/>
            <person name="Yadav J."/>
            <person name="Master E."/>
            <person name="Magnuson J.K."/>
            <person name="James T."/>
            <person name="Yaver D."/>
            <person name="Berka R."/>
            <person name="Labutti K."/>
            <person name="Lipzen A."/>
            <person name="Aerts A."/>
            <person name="Barry K."/>
            <person name="Henrissat B."/>
            <person name="Blanchette R."/>
            <person name="Grigoriev I."/>
            <person name="Cullen D."/>
        </authorList>
    </citation>
    <scope>NUCLEOTIDE SEQUENCE [LARGE SCALE GENOMIC DNA]</scope>
    <source>
        <strain evidence="3 4">MAD-698-R-SB12</strain>
    </source>
</reference>
<dbReference type="RefSeq" id="XP_024338968.1">
    <property type="nucleotide sequence ID" value="XM_024485419.1"/>
</dbReference>
<evidence type="ECO:0000313" key="3">
    <source>
        <dbReference type="EMBL" id="OSX62174.1"/>
    </source>
</evidence>
<name>A0A1X6N0P6_9APHY</name>
<keyword evidence="4" id="KW-1185">Reference proteome</keyword>
<evidence type="ECO:0000313" key="4">
    <source>
        <dbReference type="Proteomes" id="UP000194127"/>
    </source>
</evidence>
<dbReference type="GeneID" id="36330368"/>
<dbReference type="Pfam" id="PF20151">
    <property type="entry name" value="DUF6533"/>
    <property type="match status" value="1"/>
</dbReference>
<feature type="non-terminal residue" evidence="3">
    <location>
        <position position="1"/>
    </location>
</feature>
<evidence type="ECO:0000256" key="1">
    <source>
        <dbReference type="SAM" id="Phobius"/>
    </source>
</evidence>
<dbReference type="Proteomes" id="UP000194127">
    <property type="component" value="Unassembled WGS sequence"/>
</dbReference>
<evidence type="ECO:0000259" key="2">
    <source>
        <dbReference type="Pfam" id="PF20151"/>
    </source>
</evidence>
<dbReference type="InterPro" id="IPR045340">
    <property type="entry name" value="DUF6533"/>
</dbReference>
<sequence>THMFTLVNVALLIYDYLLTLCREIRLIWTCKAVGVRCMFFLNRFVTVALGATSISFTFSFGTASVRCVALGNNFTPLTVIVQKYDSCSALRVHAVSDRNWRLSMLTLVLGLVPLGMELVSPLYLH</sequence>